<dbReference type="Proteomes" id="UP001595445">
    <property type="component" value="Unassembled WGS sequence"/>
</dbReference>
<organism evidence="1 2">
    <name type="scientific">Tabrizicola soli</name>
    <dbReference type="NCBI Taxonomy" id="2185115"/>
    <lineage>
        <taxon>Bacteria</taxon>
        <taxon>Pseudomonadati</taxon>
        <taxon>Pseudomonadota</taxon>
        <taxon>Alphaproteobacteria</taxon>
        <taxon>Rhodobacterales</taxon>
        <taxon>Paracoccaceae</taxon>
        <taxon>Tabrizicola</taxon>
    </lineage>
</organism>
<keyword evidence="2" id="KW-1185">Reference proteome</keyword>
<proteinExistence type="predicted"/>
<protein>
    <submittedName>
        <fullName evidence="1">Uncharacterized protein</fullName>
    </submittedName>
</protein>
<accession>A0ABV7DUD6</accession>
<gene>
    <name evidence="1" type="ORF">ACFOD6_11770</name>
</gene>
<name>A0ABV7DUD6_9RHOB</name>
<reference evidence="2" key="1">
    <citation type="journal article" date="2019" name="Int. J. Syst. Evol. Microbiol.">
        <title>The Global Catalogue of Microorganisms (GCM) 10K type strain sequencing project: providing services to taxonomists for standard genome sequencing and annotation.</title>
        <authorList>
            <consortium name="The Broad Institute Genomics Platform"/>
            <consortium name="The Broad Institute Genome Sequencing Center for Infectious Disease"/>
            <person name="Wu L."/>
            <person name="Ma J."/>
        </authorList>
    </citation>
    <scope>NUCLEOTIDE SEQUENCE [LARGE SCALE GENOMIC DNA]</scope>
    <source>
        <strain evidence="2">KCTC 62102</strain>
    </source>
</reference>
<comment type="caution">
    <text evidence="1">The sequence shown here is derived from an EMBL/GenBank/DDBJ whole genome shotgun (WGS) entry which is preliminary data.</text>
</comment>
<evidence type="ECO:0000313" key="2">
    <source>
        <dbReference type="Proteomes" id="UP001595445"/>
    </source>
</evidence>
<sequence>MKLSVRTKNAMLLGNGLIAHVRTLQEFRKKHGKLPQRPYLTYTQLVEQTGAKLAMVGIGNFLDEVMTAIHAPDAPEALRGLTLFVTDKTGFIAYGTGKHDWRGIDAKNAPAYRKAVLDQDWTGVAFISSDGRV</sequence>
<evidence type="ECO:0000313" key="1">
    <source>
        <dbReference type="EMBL" id="MFC3086722.1"/>
    </source>
</evidence>
<dbReference type="EMBL" id="JBHRSM010000021">
    <property type="protein sequence ID" value="MFC3086722.1"/>
    <property type="molecule type" value="Genomic_DNA"/>
</dbReference>
<dbReference type="RefSeq" id="WP_197647168.1">
    <property type="nucleotide sequence ID" value="NZ_JAEACP010000024.1"/>
</dbReference>